<organism evidence="1 2">
    <name type="scientific">Callosobruchus maculatus</name>
    <name type="common">Southern cowpea weevil</name>
    <name type="synonym">Pulse bruchid</name>
    <dbReference type="NCBI Taxonomy" id="64391"/>
    <lineage>
        <taxon>Eukaryota</taxon>
        <taxon>Metazoa</taxon>
        <taxon>Ecdysozoa</taxon>
        <taxon>Arthropoda</taxon>
        <taxon>Hexapoda</taxon>
        <taxon>Insecta</taxon>
        <taxon>Pterygota</taxon>
        <taxon>Neoptera</taxon>
        <taxon>Endopterygota</taxon>
        <taxon>Coleoptera</taxon>
        <taxon>Polyphaga</taxon>
        <taxon>Cucujiformia</taxon>
        <taxon>Chrysomeloidea</taxon>
        <taxon>Chrysomelidae</taxon>
        <taxon>Bruchinae</taxon>
        <taxon>Bruchini</taxon>
        <taxon>Callosobruchus</taxon>
    </lineage>
</organism>
<sequence>MKISFIIEMLLIAILVGFAASAVIDKPSKHK</sequence>
<accession>A0A653BG00</accession>
<dbReference type="EMBL" id="CAACVG010000723">
    <property type="protein sequence ID" value="VEN34471.1"/>
    <property type="molecule type" value="Genomic_DNA"/>
</dbReference>
<keyword evidence="2" id="KW-1185">Reference proteome</keyword>
<name>A0A653BG00_CALMS</name>
<evidence type="ECO:0000313" key="1">
    <source>
        <dbReference type="EMBL" id="VEN34471.1"/>
    </source>
</evidence>
<proteinExistence type="predicted"/>
<evidence type="ECO:0000313" key="2">
    <source>
        <dbReference type="Proteomes" id="UP000410492"/>
    </source>
</evidence>
<dbReference type="OrthoDB" id="5952164at2759"/>
<gene>
    <name evidence="1" type="ORF">CALMAC_LOCUS651</name>
</gene>
<feature type="non-terminal residue" evidence="1">
    <location>
        <position position="31"/>
    </location>
</feature>
<reference evidence="1 2" key="1">
    <citation type="submission" date="2019-01" db="EMBL/GenBank/DDBJ databases">
        <authorList>
            <person name="Sayadi A."/>
        </authorList>
    </citation>
    <scope>NUCLEOTIDE SEQUENCE [LARGE SCALE GENOMIC DNA]</scope>
</reference>
<dbReference type="AlphaFoldDB" id="A0A653BG00"/>
<protein>
    <submittedName>
        <fullName evidence="1">Uncharacterized protein</fullName>
    </submittedName>
</protein>
<dbReference type="Proteomes" id="UP000410492">
    <property type="component" value="Unassembled WGS sequence"/>
</dbReference>